<feature type="modified residue" description="4-aspartylphosphate" evidence="1">
    <location>
        <position position="67"/>
    </location>
</feature>
<evidence type="ECO:0000313" key="3">
    <source>
        <dbReference type="EMBL" id="PHN01178.1"/>
    </source>
</evidence>
<dbReference type="OrthoDB" id="7631574at2"/>
<dbReference type="CDD" id="cd17557">
    <property type="entry name" value="REC_Rcp-like"/>
    <property type="match status" value="1"/>
</dbReference>
<dbReference type="EMBL" id="PDUD01000061">
    <property type="protein sequence ID" value="PHN01178.1"/>
    <property type="molecule type" value="Genomic_DNA"/>
</dbReference>
<accession>A0A2D0MYG6</accession>
<dbReference type="Pfam" id="PF00072">
    <property type="entry name" value="Response_reg"/>
    <property type="match status" value="1"/>
</dbReference>
<name>A0A2D0MYG6_FLAN2</name>
<evidence type="ECO:0000259" key="2">
    <source>
        <dbReference type="PROSITE" id="PS50110"/>
    </source>
</evidence>
<dbReference type="InterPro" id="IPR052893">
    <property type="entry name" value="TCS_response_regulator"/>
</dbReference>
<dbReference type="GO" id="GO:0000160">
    <property type="term" value="P:phosphorelay signal transduction system"/>
    <property type="evidence" value="ECO:0007669"/>
    <property type="project" value="InterPro"/>
</dbReference>
<organism evidence="3 4">
    <name type="scientific">Flavilitoribacter nigricans (strain ATCC 23147 / DSM 23189 / NBRC 102662 / NCIMB 1420 / SS-2)</name>
    <name type="common">Lewinella nigricans</name>
    <dbReference type="NCBI Taxonomy" id="1122177"/>
    <lineage>
        <taxon>Bacteria</taxon>
        <taxon>Pseudomonadati</taxon>
        <taxon>Bacteroidota</taxon>
        <taxon>Saprospiria</taxon>
        <taxon>Saprospirales</taxon>
        <taxon>Lewinellaceae</taxon>
        <taxon>Flavilitoribacter</taxon>
    </lineage>
</organism>
<feature type="domain" description="Response regulatory" evidence="2">
    <location>
        <begin position="9"/>
        <end position="134"/>
    </location>
</feature>
<dbReference type="PROSITE" id="PS50110">
    <property type="entry name" value="RESPONSE_REGULATORY"/>
    <property type="match status" value="1"/>
</dbReference>
<dbReference type="AlphaFoldDB" id="A0A2D0MYG6"/>
<gene>
    <name evidence="3" type="ORF">CRP01_38540</name>
</gene>
<dbReference type="PANTHER" id="PTHR44520:SF2">
    <property type="entry name" value="RESPONSE REGULATOR RCP1"/>
    <property type="match status" value="1"/>
</dbReference>
<dbReference type="SMART" id="SM00448">
    <property type="entry name" value="REC"/>
    <property type="match status" value="1"/>
</dbReference>
<keyword evidence="4" id="KW-1185">Reference proteome</keyword>
<dbReference type="PANTHER" id="PTHR44520">
    <property type="entry name" value="RESPONSE REGULATOR RCP1-RELATED"/>
    <property type="match status" value="1"/>
</dbReference>
<sequence>MVKETRPINILLIEDNPGDVRLTQEAFKEGKKKVNLEVVMDGVEAIRYLRKQGQYEEKTTPDLVLLDLNLPKWDGREVLREIKTDQELKRIPVIVLTTSNAMQDIVNSYDLHANCFINKPVDFDNFFDIVQKIEDFWLTITILPTMAR</sequence>
<dbReference type="InterPro" id="IPR011006">
    <property type="entry name" value="CheY-like_superfamily"/>
</dbReference>
<keyword evidence="1" id="KW-0597">Phosphoprotein</keyword>
<dbReference type="InterPro" id="IPR001789">
    <property type="entry name" value="Sig_transdc_resp-reg_receiver"/>
</dbReference>
<dbReference type="SUPFAM" id="SSF52172">
    <property type="entry name" value="CheY-like"/>
    <property type="match status" value="1"/>
</dbReference>
<proteinExistence type="predicted"/>
<evidence type="ECO:0000313" key="4">
    <source>
        <dbReference type="Proteomes" id="UP000223913"/>
    </source>
</evidence>
<dbReference type="Gene3D" id="3.40.50.2300">
    <property type="match status" value="1"/>
</dbReference>
<evidence type="ECO:0000256" key="1">
    <source>
        <dbReference type="PROSITE-ProRule" id="PRU00169"/>
    </source>
</evidence>
<dbReference type="RefSeq" id="WP_099155438.1">
    <property type="nucleotide sequence ID" value="NZ_PDUD01000061.1"/>
</dbReference>
<reference evidence="3 4" key="1">
    <citation type="submission" date="2017-10" db="EMBL/GenBank/DDBJ databases">
        <title>The draft genome sequence of Lewinella nigricans NBRC 102662.</title>
        <authorList>
            <person name="Wang K."/>
        </authorList>
    </citation>
    <scope>NUCLEOTIDE SEQUENCE [LARGE SCALE GENOMIC DNA]</scope>
    <source>
        <strain evidence="3 4">NBRC 102662</strain>
    </source>
</reference>
<protein>
    <submittedName>
        <fullName evidence="3">Response regulator</fullName>
    </submittedName>
</protein>
<dbReference type="Proteomes" id="UP000223913">
    <property type="component" value="Unassembled WGS sequence"/>
</dbReference>
<comment type="caution">
    <text evidence="3">The sequence shown here is derived from an EMBL/GenBank/DDBJ whole genome shotgun (WGS) entry which is preliminary data.</text>
</comment>